<protein>
    <submittedName>
        <fullName evidence="1">Uncharacterized protein</fullName>
    </submittedName>
</protein>
<reference evidence="1" key="1">
    <citation type="submission" date="2023-04" db="EMBL/GenBank/DDBJ databases">
        <title>Draft Genome sequencing of Naganishia species isolated from polar environments using Oxford Nanopore Technology.</title>
        <authorList>
            <person name="Leo P."/>
            <person name="Venkateswaran K."/>
        </authorList>
    </citation>
    <scope>NUCLEOTIDE SEQUENCE</scope>
    <source>
        <strain evidence="1">MNA-CCFEE 5261</strain>
    </source>
</reference>
<gene>
    <name evidence="1" type="ORF">QFC19_008677</name>
</gene>
<organism evidence="1 2">
    <name type="scientific">Naganishia cerealis</name>
    <dbReference type="NCBI Taxonomy" id="610337"/>
    <lineage>
        <taxon>Eukaryota</taxon>
        <taxon>Fungi</taxon>
        <taxon>Dikarya</taxon>
        <taxon>Basidiomycota</taxon>
        <taxon>Agaricomycotina</taxon>
        <taxon>Tremellomycetes</taxon>
        <taxon>Filobasidiales</taxon>
        <taxon>Filobasidiaceae</taxon>
        <taxon>Naganishia</taxon>
    </lineage>
</organism>
<evidence type="ECO:0000313" key="1">
    <source>
        <dbReference type="EMBL" id="KAJ9092639.1"/>
    </source>
</evidence>
<name>A0ACC2V0V8_9TREE</name>
<dbReference type="EMBL" id="JASBWR010000133">
    <property type="protein sequence ID" value="KAJ9092639.1"/>
    <property type="molecule type" value="Genomic_DNA"/>
</dbReference>
<sequence>MPPSVISSFKFATQPQQNVSSSPETQNGNGYSNFDHLHGRNYTTMQDQMQNDNVPLHSPNNNHPVNLQKYHVQKPQKAFLTLLPPTYPSMAVPSIDTVSTGISQPYSDSRDHYEAQRDHSDGGWHPTHAQPPPHLHMQMHSAPPTAHNSLETFQNRASRFHHSTVPPVTAPLTLPHEYTTFGYSETPFQSMHPSDLGPLQHQQSQSPAQHSTQSNPTFEPQLQAPYFVALSATAPYLPSSRPGMHLAHSFSGSQGEGMYSPATMDGGQTCYFQQSDAKSDQGGTLATDPSHQQQQKFGVEQQEQNHPTSWLEFTAMNSTTSEVAPEMLYPAVYESAGLADTVLEGYSGKETARLQTGTKKEGMDAPCQSEITNVDQSDTQSSRRGPANHSEENTSRRSLRRRGNPEHQGSPASLASNESTNGNKGHIDFKMKRQGTTEVENPRKKSKKRRAADEPEEASGVRTSGKGNQFILTLYGMVESTSSYPLIGWNLPGTAIVIPDSKAFATSLLNKYYRHSTISSFARQLVSYGFMKTELPARQKALVNNSVRTDSRHWTFSHDSFLRGRADLLDRVVPTPSPNRVSLPLPFDADNTFNESVLSVIQQLQPPGKRSLAALKREEEAYVEVLKRENTQWRERCTRIEHALMEEKARAYQYYILLAERGIIPGNTREFISVPLAFKVLANTE</sequence>
<accession>A0ACC2V0V8</accession>
<evidence type="ECO:0000313" key="2">
    <source>
        <dbReference type="Proteomes" id="UP001241377"/>
    </source>
</evidence>
<proteinExistence type="predicted"/>
<comment type="caution">
    <text evidence="1">The sequence shown here is derived from an EMBL/GenBank/DDBJ whole genome shotgun (WGS) entry which is preliminary data.</text>
</comment>
<dbReference type="Proteomes" id="UP001241377">
    <property type="component" value="Unassembled WGS sequence"/>
</dbReference>
<keyword evidence="2" id="KW-1185">Reference proteome</keyword>